<dbReference type="EMBL" id="JAXQNO010000004">
    <property type="protein sequence ID" value="KAK4799200.1"/>
    <property type="molecule type" value="Genomic_DNA"/>
</dbReference>
<dbReference type="PANTHER" id="PTHR47938">
    <property type="entry name" value="RESPIRATORY COMPLEX I CHAPERONE (CIA84), PUTATIVE (AFU_ORTHOLOGUE AFUA_2G06020)-RELATED"/>
    <property type="match status" value="1"/>
</dbReference>
<dbReference type="Gene3D" id="1.25.40.10">
    <property type="entry name" value="Tetratricopeptide repeat domain"/>
    <property type="match status" value="7"/>
</dbReference>
<dbReference type="AlphaFoldDB" id="A0AAN7M4K7"/>
<dbReference type="Pfam" id="PF13041">
    <property type="entry name" value="PPR_2"/>
    <property type="match status" value="4"/>
</dbReference>
<dbReference type="Pfam" id="PF12854">
    <property type="entry name" value="PPR_1"/>
    <property type="match status" value="1"/>
</dbReference>
<feature type="repeat" description="PPR" evidence="3">
    <location>
        <begin position="715"/>
        <end position="749"/>
    </location>
</feature>
<feature type="repeat" description="PPR" evidence="3">
    <location>
        <begin position="435"/>
        <end position="469"/>
    </location>
</feature>
<organism evidence="5 6">
    <name type="scientific">Trapa natans</name>
    <name type="common">Water chestnut</name>
    <dbReference type="NCBI Taxonomy" id="22666"/>
    <lineage>
        <taxon>Eukaryota</taxon>
        <taxon>Viridiplantae</taxon>
        <taxon>Streptophyta</taxon>
        <taxon>Embryophyta</taxon>
        <taxon>Tracheophyta</taxon>
        <taxon>Spermatophyta</taxon>
        <taxon>Magnoliopsida</taxon>
        <taxon>eudicotyledons</taxon>
        <taxon>Gunneridae</taxon>
        <taxon>Pentapetalae</taxon>
        <taxon>rosids</taxon>
        <taxon>malvids</taxon>
        <taxon>Myrtales</taxon>
        <taxon>Lythraceae</taxon>
        <taxon>Trapa</taxon>
    </lineage>
</organism>
<dbReference type="Pfam" id="PF13812">
    <property type="entry name" value="PPR_3"/>
    <property type="match status" value="2"/>
</dbReference>
<evidence type="ECO:0000313" key="5">
    <source>
        <dbReference type="EMBL" id="KAK4799200.1"/>
    </source>
</evidence>
<protein>
    <recommendedName>
        <fullName evidence="7">Pentatricopeptide repeat-containing protein</fullName>
    </recommendedName>
</protein>
<dbReference type="Pfam" id="PF01535">
    <property type="entry name" value="PPR"/>
    <property type="match status" value="1"/>
</dbReference>
<sequence length="1034" mass="117059">MRKCMIELFRSSPHRIRAASRSQFFCYSASARFARLLELNSKKLPQVKNSAENSSFSSLFNEITEILGAESSSPTLETSSINAASIAQEARLKKLVEKEEVALCVEPVCEKALLEECPSVSVSDVSPIVHEITAIVRAESGCVPMEERLEGSGLAFDADIAGKVLKRCFKVPHLALRFFNWIKLRDDFSLTTEMYNTMLYIAGEAKQFQVVQKLMEEMEASSCEVNLKTYTIIIAHYGKAKLFGSALLVFEKMKQFGFEADYAVYSIMVRTLCIAHKADIAIEFYKEMVLKDMTPSLGLYKMLLNCLAISGDVNAVHSVSDDMVRKFQIPETVVYGLVLKSFCISGAITDALQMIRSIKNRGLSVGHVHFQTLVKGFCKAGKVEDALEIVDIMKRKNLMDSNIYDMIIDGYLLKNDISRALDMFQEMKDSGHLPSISTYTALLQTLLKSKEFKKGGELFDEMLDKEIELDSVAFMAIVVGYVSGGSLSKAWRTLKVMEEKGIKPNEKFYAVFVNELCKKGRNYDIIKVLNEMKASKVVIADEMIKRVISHLEKKGEMEILKEVQQLQRARMLSFRNPVEPHTLREEETITEVNFTQPGLTSPGSDPEKSPSMGFDEDVKEVSKILSSSFHWSMIQEALVKLSIKFTPEFVLAILHNCKIHGQTALNFFNWVSKQQDYNHTTETYNMAIKIAGCGKSFKHMKSLFCEMKRNGIMITPHTWTIMIMLYGRIGLTDIAMSLFDEMKSSECQPTSSSYKFLIVSLCGRKGRNVDRAVKLFHEMVNGGHIPDKELIEVYLGCLCETDRLEDARNCVSYLSKVRFTTELRYSMYIRALCRNGKLEEAQQIMNKIGAKHEKLNGYVYGSIVHGLLQSGQLEDAVHKVEEMKRAGITPTVHVYTSLIIHFFKEKQIRKALEILEKMQMEGCEPTIVTYSAIIRGYMNVGKVDEARNVFSNMRSNGPFPDFRTYSMFISCLCKAGRSEEAMEVISEMFTRGIVPSSINFRTVFFGLNREGKRELARDLLGQKKALARRRQFAS</sequence>
<gene>
    <name evidence="5" type="ORF">SAY86_024565</name>
</gene>
<feature type="repeat" description="PPR" evidence="3">
    <location>
        <begin position="261"/>
        <end position="295"/>
    </location>
</feature>
<evidence type="ECO:0000256" key="2">
    <source>
        <dbReference type="ARBA" id="ARBA00022737"/>
    </source>
</evidence>
<keyword evidence="2" id="KW-0677">Repeat</keyword>
<dbReference type="InterPro" id="IPR011990">
    <property type="entry name" value="TPR-like_helical_dom_sf"/>
</dbReference>
<dbReference type="InterPro" id="IPR002885">
    <property type="entry name" value="PPR_rpt"/>
</dbReference>
<feature type="repeat" description="PPR" evidence="3">
    <location>
        <begin position="961"/>
        <end position="995"/>
    </location>
</feature>
<dbReference type="Proteomes" id="UP001346149">
    <property type="component" value="Unassembled WGS sequence"/>
</dbReference>
<dbReference type="GO" id="GO:0003729">
    <property type="term" value="F:mRNA binding"/>
    <property type="evidence" value="ECO:0007669"/>
    <property type="project" value="TreeGrafter"/>
</dbReference>
<feature type="region of interest" description="Disordered" evidence="4">
    <location>
        <begin position="594"/>
        <end position="613"/>
    </location>
</feature>
<dbReference type="NCBIfam" id="TIGR00756">
    <property type="entry name" value="PPR"/>
    <property type="match status" value="11"/>
</dbReference>
<dbReference type="PANTHER" id="PTHR47938:SF35">
    <property type="entry name" value="PENTATRICOPEPTIDE REPEAT-CONTAINING PROTEIN 4, MITOCHONDRIAL-RELATED"/>
    <property type="match status" value="1"/>
</dbReference>
<feature type="repeat" description="PPR" evidence="3">
    <location>
        <begin position="226"/>
        <end position="260"/>
    </location>
</feature>
<reference evidence="5 6" key="1">
    <citation type="journal article" date="2023" name="Hortic Res">
        <title>Pangenome of water caltrop reveals structural variations and asymmetric subgenome divergence after allopolyploidization.</title>
        <authorList>
            <person name="Zhang X."/>
            <person name="Chen Y."/>
            <person name="Wang L."/>
            <person name="Yuan Y."/>
            <person name="Fang M."/>
            <person name="Shi L."/>
            <person name="Lu R."/>
            <person name="Comes H.P."/>
            <person name="Ma Y."/>
            <person name="Chen Y."/>
            <person name="Huang G."/>
            <person name="Zhou Y."/>
            <person name="Zheng Z."/>
            <person name="Qiu Y."/>
        </authorList>
    </citation>
    <scope>NUCLEOTIDE SEQUENCE [LARGE SCALE GENOMIC DNA]</scope>
    <source>
        <strain evidence="5">F231</strain>
    </source>
</reference>
<accession>A0AAN7M4K7</accession>
<comment type="caution">
    <text evidence="5">The sequence shown here is derived from an EMBL/GenBank/DDBJ whole genome shotgun (WGS) entry which is preliminary data.</text>
</comment>
<feature type="repeat" description="PPR" evidence="3">
    <location>
        <begin position="400"/>
        <end position="434"/>
    </location>
</feature>
<feature type="compositionally biased region" description="Polar residues" evidence="4">
    <location>
        <begin position="594"/>
        <end position="603"/>
    </location>
</feature>
<feature type="repeat" description="PPR" evidence="3">
    <location>
        <begin position="926"/>
        <end position="960"/>
    </location>
</feature>
<evidence type="ECO:0000256" key="3">
    <source>
        <dbReference type="PROSITE-ProRule" id="PRU00708"/>
    </source>
</evidence>
<feature type="repeat" description="PPR" evidence="3">
    <location>
        <begin position="750"/>
        <end position="786"/>
    </location>
</feature>
<keyword evidence="6" id="KW-1185">Reference proteome</keyword>
<feature type="repeat" description="PPR" evidence="3">
    <location>
        <begin position="891"/>
        <end position="925"/>
    </location>
</feature>
<evidence type="ECO:0008006" key="7">
    <source>
        <dbReference type="Google" id="ProtNLM"/>
    </source>
</evidence>
<evidence type="ECO:0000256" key="4">
    <source>
        <dbReference type="SAM" id="MobiDB-lite"/>
    </source>
</evidence>
<dbReference type="PROSITE" id="PS51375">
    <property type="entry name" value="PPR"/>
    <property type="match status" value="12"/>
</dbReference>
<evidence type="ECO:0000256" key="1">
    <source>
        <dbReference type="ARBA" id="ARBA00007626"/>
    </source>
</evidence>
<comment type="similarity">
    <text evidence="1">Belongs to the PPR family. P subfamily.</text>
</comment>
<feature type="repeat" description="PPR" evidence="3">
    <location>
        <begin position="366"/>
        <end position="396"/>
    </location>
</feature>
<evidence type="ECO:0000313" key="6">
    <source>
        <dbReference type="Proteomes" id="UP001346149"/>
    </source>
</evidence>
<proteinExistence type="inferred from homology"/>
<name>A0AAN7M4K7_TRANT</name>
<feature type="repeat" description="PPR" evidence="3">
    <location>
        <begin position="470"/>
        <end position="504"/>
    </location>
</feature>
<feature type="repeat" description="PPR" evidence="3">
    <location>
        <begin position="856"/>
        <end position="890"/>
    </location>
</feature>